<evidence type="ECO:0000259" key="2">
    <source>
        <dbReference type="Pfam" id="PF03407"/>
    </source>
</evidence>
<dbReference type="InterPro" id="IPR005069">
    <property type="entry name" value="Nucl-diP-sugar_transferase"/>
</dbReference>
<evidence type="ECO:0000313" key="4">
    <source>
        <dbReference type="Proteomes" id="UP001224775"/>
    </source>
</evidence>
<reference evidence="3" key="1">
    <citation type="submission" date="2023-06" db="EMBL/GenBank/DDBJ databases">
        <title>Survivors Of The Sea: Transcriptome response of Skeletonema marinoi to long-term dormancy.</title>
        <authorList>
            <person name="Pinder M.I.M."/>
            <person name="Kourtchenko O."/>
            <person name="Robertson E.K."/>
            <person name="Larsson T."/>
            <person name="Maumus F."/>
            <person name="Osuna-Cruz C.M."/>
            <person name="Vancaester E."/>
            <person name="Stenow R."/>
            <person name="Vandepoele K."/>
            <person name="Ploug H."/>
            <person name="Bruchert V."/>
            <person name="Godhe A."/>
            <person name="Topel M."/>
        </authorList>
    </citation>
    <scope>NUCLEOTIDE SEQUENCE</scope>
    <source>
        <strain evidence="3">R05AC</strain>
    </source>
</reference>
<keyword evidence="4" id="KW-1185">Reference proteome</keyword>
<dbReference type="Pfam" id="PF03407">
    <property type="entry name" value="Nucleotid_trans"/>
    <property type="match status" value="1"/>
</dbReference>
<dbReference type="EC" id="2.4.1.232" evidence="3"/>
<dbReference type="PANTHER" id="PTHR31834">
    <property type="entry name" value="INITIATION-SPECIFIC ALPHA-1,6-MANNOSYLTRANSFERASE"/>
    <property type="match status" value="1"/>
</dbReference>
<dbReference type="InterPro" id="IPR039367">
    <property type="entry name" value="Och1-like"/>
</dbReference>
<dbReference type="SUPFAM" id="SSF53448">
    <property type="entry name" value="Nucleotide-diphospho-sugar transferases"/>
    <property type="match status" value="1"/>
</dbReference>
<dbReference type="GO" id="GO:0033164">
    <property type="term" value="F:initiation-specific glycolipid 1,6-alpha-mannosyltransferase activity"/>
    <property type="evidence" value="ECO:0007669"/>
    <property type="project" value="UniProtKB-EC"/>
</dbReference>
<feature type="non-terminal residue" evidence="3">
    <location>
        <position position="1"/>
    </location>
</feature>
<evidence type="ECO:0000256" key="1">
    <source>
        <dbReference type="ARBA" id="ARBA00007033"/>
    </source>
</evidence>
<dbReference type="Proteomes" id="UP001224775">
    <property type="component" value="Unassembled WGS sequence"/>
</dbReference>
<dbReference type="Pfam" id="PF04488">
    <property type="entry name" value="Gly_transf_sug"/>
    <property type="match status" value="1"/>
</dbReference>
<dbReference type="GO" id="GO:0000136">
    <property type="term" value="C:mannan polymerase complex"/>
    <property type="evidence" value="ECO:0007669"/>
    <property type="project" value="TreeGrafter"/>
</dbReference>
<keyword evidence="3" id="KW-0328">Glycosyltransferase</keyword>
<name>A0AAD8Y8J2_9STRA</name>
<keyword evidence="3" id="KW-0808">Transferase</keyword>
<dbReference type="InterPro" id="IPR007577">
    <property type="entry name" value="GlycoTrfase_DXD_sugar-bd_CS"/>
</dbReference>
<dbReference type="GO" id="GO:0006487">
    <property type="term" value="P:protein N-linked glycosylation"/>
    <property type="evidence" value="ECO:0007669"/>
    <property type="project" value="TreeGrafter"/>
</dbReference>
<dbReference type="EMBL" id="JATAAI010000014">
    <property type="protein sequence ID" value="KAK1740974.1"/>
    <property type="molecule type" value="Genomic_DNA"/>
</dbReference>
<accession>A0AAD8Y8J2</accession>
<organism evidence="3 4">
    <name type="scientific">Skeletonema marinoi</name>
    <dbReference type="NCBI Taxonomy" id="267567"/>
    <lineage>
        <taxon>Eukaryota</taxon>
        <taxon>Sar</taxon>
        <taxon>Stramenopiles</taxon>
        <taxon>Ochrophyta</taxon>
        <taxon>Bacillariophyta</taxon>
        <taxon>Coscinodiscophyceae</taxon>
        <taxon>Thalassiosirophycidae</taxon>
        <taxon>Thalassiosirales</taxon>
        <taxon>Skeletonemataceae</taxon>
        <taxon>Skeletonema</taxon>
        <taxon>Skeletonema marinoi-dohrnii complex</taxon>
    </lineage>
</organism>
<sequence>GGVGLVTTDGQWDISVSAKHDIKILGFTDKNYVPIAKVWYERLAKLGYKEHYIVANEKEVYDDLMRQNYRVLPCFFVNPDYGRLVKGLFKQIMALRVKFVRDMVKNGTHVLLTDIDNVFSRHVDPVGFVEEGYDVYHAYEMRYPTNLYRKHGFVFCSGHLFFRSSEATLRFLDMAVNRCGDKCDDQVMYNGLFWELDIEWDGGDPPAHPEAIRVVSHTADKTNAGLLVESATGRSRLTNHTFKIWDRDFAWRLSGGLPELCPSKNNWVGMPSVNGGQTDKIQLKLALFDLWDDYCLNPEADKKRVRIACNTSIADCELCKSPMCKACWIDYGQDQEERTCMIMDANAAENPFHVKDDWVALSDGSTVKFCGSNKWGNKSGGITCNKRVQYVIKRHRMSEKDAKISLLENGCSCSVGDDKGKKSISRKGRDREEEYLQQFASRKKHFQDISLLPAKTIAQRYDIPETSRSVKCLLNGTTHIGWIPRAKDAEQSQVLIPRLIFQSWKTNHLTYNVCQNVLAWTKLNPEYDYMLFDDKAADLFIQKEYGNDIFDSFDCVNVGAARCDVWRLMIIYIFGGIYFDIDVRPKSAFRFWGFGNRTVVTGRGCNNRRHPTGCAHQWGLIYVPFHEVIQNAIEETLGNLAKKDATHVYGVSFWSFYNAWTKGPFNSSYMPGWGEYMGDRVTFSQEDAKAEMISLNGHWPAANGKKDKIWKSECLS</sequence>
<protein>
    <submittedName>
        <fullName evidence="3">Initiation-specific alpha-1,6-mannosyltransferase</fullName>
        <ecNumber evidence="3">2.4.1.232</ecNumber>
    </submittedName>
</protein>
<feature type="domain" description="Nucleotide-diphospho-sugar transferase" evidence="2">
    <location>
        <begin position="88"/>
        <end position="194"/>
    </location>
</feature>
<dbReference type="InterPro" id="IPR029044">
    <property type="entry name" value="Nucleotide-diphossugar_trans"/>
</dbReference>
<comment type="caution">
    <text evidence="3">The sequence shown here is derived from an EMBL/GenBank/DDBJ whole genome shotgun (WGS) entry which is preliminary data.</text>
</comment>
<proteinExistence type="inferred from homology"/>
<comment type="similarity">
    <text evidence="1">Belongs to the glycosyltransferase 77 family.</text>
</comment>
<evidence type="ECO:0000313" key="3">
    <source>
        <dbReference type="EMBL" id="KAK1740974.1"/>
    </source>
</evidence>
<dbReference type="PANTHER" id="PTHR31834:SF1">
    <property type="entry name" value="INITIATION-SPECIFIC ALPHA-1,6-MANNOSYLTRANSFERASE"/>
    <property type="match status" value="1"/>
</dbReference>
<gene>
    <name evidence="3" type="ORF">QTG54_008226</name>
</gene>
<dbReference type="Gene3D" id="3.90.550.20">
    <property type="match status" value="1"/>
</dbReference>
<dbReference type="AlphaFoldDB" id="A0AAD8Y8J2"/>